<gene>
    <name evidence="2" type="ORF">A6M21_08660</name>
</gene>
<evidence type="ECO:0000313" key="2">
    <source>
        <dbReference type="EMBL" id="OAT82230.1"/>
    </source>
</evidence>
<dbReference type="Gene3D" id="1.10.10.60">
    <property type="entry name" value="Homeodomain-like"/>
    <property type="match status" value="1"/>
</dbReference>
<dbReference type="STRING" id="1838280.A6M21_08660"/>
<dbReference type="OrthoDB" id="2082146at2"/>
<dbReference type="EMBL" id="LYVF01000137">
    <property type="protein sequence ID" value="OAT82230.1"/>
    <property type="molecule type" value="Genomic_DNA"/>
</dbReference>
<name>A0A1B7LF15_9FIRM</name>
<protein>
    <recommendedName>
        <fullName evidence="1">Homeodomain phBC6A51-type domain-containing protein</fullName>
    </recommendedName>
</protein>
<sequence length="133" mass="14684">MAGGSKKSSTKQELALVTLLESPSIGEAARKVGIGERTLWRWLQNPEFSERYRELKQQILHQAVSRLQSICGEAVNTLRDVMLDPKNLASARVTAARTVLEMAIKAAELEDLTARLEELERLAGVKSKGAVVR</sequence>
<dbReference type="Proteomes" id="UP000078532">
    <property type="component" value="Unassembled WGS sequence"/>
</dbReference>
<dbReference type="RefSeq" id="WP_066667667.1">
    <property type="nucleotide sequence ID" value="NZ_LYVF01000137.1"/>
</dbReference>
<evidence type="ECO:0000259" key="1">
    <source>
        <dbReference type="Pfam" id="PF13022"/>
    </source>
</evidence>
<evidence type="ECO:0000313" key="3">
    <source>
        <dbReference type="Proteomes" id="UP000078532"/>
    </source>
</evidence>
<feature type="domain" description="Homeodomain phBC6A51-type" evidence="1">
    <location>
        <begin position="21"/>
        <end position="119"/>
    </location>
</feature>
<accession>A0A1B7LF15</accession>
<dbReference type="InterPro" id="IPR024978">
    <property type="entry name" value="Homeodomain_phBC6A51-type"/>
</dbReference>
<organism evidence="2 3">
    <name type="scientific">Desulfotomaculum copahuensis</name>
    <dbReference type="NCBI Taxonomy" id="1838280"/>
    <lineage>
        <taxon>Bacteria</taxon>
        <taxon>Bacillati</taxon>
        <taxon>Bacillota</taxon>
        <taxon>Clostridia</taxon>
        <taxon>Eubacteriales</taxon>
        <taxon>Desulfotomaculaceae</taxon>
        <taxon>Desulfotomaculum</taxon>
    </lineage>
</organism>
<dbReference type="AlphaFoldDB" id="A0A1B7LF15"/>
<proteinExistence type="predicted"/>
<dbReference type="Pfam" id="PF13022">
    <property type="entry name" value="HTH_Tnp_1_2"/>
    <property type="match status" value="1"/>
</dbReference>
<reference evidence="2 3" key="1">
    <citation type="submission" date="2016-04" db="EMBL/GenBank/DDBJ databases">
        <authorList>
            <person name="Evans L.H."/>
            <person name="Alamgir A."/>
            <person name="Owens N."/>
            <person name="Weber N.D."/>
            <person name="Virtaneva K."/>
            <person name="Barbian K."/>
            <person name="Babar A."/>
            <person name="Rosenke K."/>
        </authorList>
    </citation>
    <scope>NUCLEOTIDE SEQUENCE [LARGE SCALE GENOMIC DNA]</scope>
    <source>
        <strain evidence="2 3">LMa1</strain>
    </source>
</reference>
<comment type="caution">
    <text evidence="2">The sequence shown here is derived from an EMBL/GenBank/DDBJ whole genome shotgun (WGS) entry which is preliminary data.</text>
</comment>
<keyword evidence="3" id="KW-1185">Reference proteome</keyword>